<name>A0AAW5DTQ8_9BACI</name>
<gene>
    <name evidence="2" type="ORF">MJG50_01715</name>
</gene>
<keyword evidence="1" id="KW-0812">Transmembrane</keyword>
<keyword evidence="3" id="KW-1185">Reference proteome</keyword>
<dbReference type="Pfam" id="PF06570">
    <property type="entry name" value="DUF1129"/>
    <property type="match status" value="1"/>
</dbReference>
<feature type="transmembrane region" description="Helical" evidence="1">
    <location>
        <begin position="199"/>
        <end position="218"/>
    </location>
</feature>
<reference evidence="2" key="1">
    <citation type="submission" date="2022-02" db="EMBL/GenBank/DDBJ databases">
        <title>Fredinandcohnia quinoae sp. nov. isolated from Chenopodium quinoa seeds.</title>
        <authorList>
            <person name="Saati-Santamaria Z."/>
            <person name="Flores-Felix J.D."/>
            <person name="Igual J.M."/>
            <person name="Velazquez E."/>
            <person name="Garcia-Fraile P."/>
            <person name="Martinez-Molina E."/>
        </authorList>
    </citation>
    <scope>NUCLEOTIDE SEQUENCE</scope>
    <source>
        <strain evidence="2">SECRCQ15</strain>
    </source>
</reference>
<dbReference type="Gene3D" id="1.10.1900.10">
    <property type="entry name" value="c-terminal domain of poly(a) binding protein"/>
    <property type="match status" value="1"/>
</dbReference>
<sequence>MNATKLIEENNRKRELLTPENEVYYSDMLVYIRLQFLISEQQSEEVLMELLDHLLEGQEAGKTAKDIFGSNPKAYADEIIELLPKEQKRAVLPFVLGIIGNIVSWTLLLRGMIFLVVSRFHEVNIEVYPFKVIVIGLMIAMFVIFTIWVIFKLVKNSLFQKKRTTKRDMVIAGSVAALNMAAVLTAVRFIPDIGPSFNFTWWASLLAGGILWIILYVIKKK</sequence>
<accession>A0AAW5DTQ8</accession>
<evidence type="ECO:0000256" key="1">
    <source>
        <dbReference type="SAM" id="Phobius"/>
    </source>
</evidence>
<dbReference type="RefSeq" id="WP_240252275.1">
    <property type="nucleotide sequence ID" value="NZ_JAKTTI010000001.1"/>
</dbReference>
<feature type="transmembrane region" description="Helical" evidence="1">
    <location>
        <begin position="91"/>
        <end position="116"/>
    </location>
</feature>
<feature type="transmembrane region" description="Helical" evidence="1">
    <location>
        <begin position="128"/>
        <end position="150"/>
    </location>
</feature>
<dbReference type="InterPro" id="IPR009214">
    <property type="entry name" value="DUF1129"/>
</dbReference>
<evidence type="ECO:0000313" key="3">
    <source>
        <dbReference type="Proteomes" id="UP001431131"/>
    </source>
</evidence>
<comment type="caution">
    <text evidence="2">The sequence shown here is derived from an EMBL/GenBank/DDBJ whole genome shotgun (WGS) entry which is preliminary data.</text>
</comment>
<dbReference type="AlphaFoldDB" id="A0AAW5DTQ8"/>
<dbReference type="PANTHER" id="PTHR41307:SF1">
    <property type="entry name" value="MEMBRANE PROTEIN"/>
    <property type="match status" value="1"/>
</dbReference>
<dbReference type="Proteomes" id="UP001431131">
    <property type="component" value="Unassembled WGS sequence"/>
</dbReference>
<organism evidence="2 3">
    <name type="scientific">Fredinandcohnia quinoae</name>
    <dbReference type="NCBI Taxonomy" id="2918902"/>
    <lineage>
        <taxon>Bacteria</taxon>
        <taxon>Bacillati</taxon>
        <taxon>Bacillota</taxon>
        <taxon>Bacilli</taxon>
        <taxon>Bacillales</taxon>
        <taxon>Bacillaceae</taxon>
        <taxon>Fredinandcohnia</taxon>
    </lineage>
</organism>
<dbReference type="EMBL" id="JAKTTI010000001">
    <property type="protein sequence ID" value="MCH1624030.1"/>
    <property type="molecule type" value="Genomic_DNA"/>
</dbReference>
<evidence type="ECO:0000313" key="2">
    <source>
        <dbReference type="EMBL" id="MCH1624030.1"/>
    </source>
</evidence>
<feature type="transmembrane region" description="Helical" evidence="1">
    <location>
        <begin position="170"/>
        <end position="187"/>
    </location>
</feature>
<proteinExistence type="predicted"/>
<dbReference type="PANTHER" id="PTHR41307">
    <property type="entry name" value="MEMBRANE PROTEIN-RELATED"/>
    <property type="match status" value="1"/>
</dbReference>
<protein>
    <submittedName>
        <fullName evidence="2">DUF1129 family protein</fullName>
    </submittedName>
</protein>
<dbReference type="SUPFAM" id="SSF158560">
    <property type="entry name" value="BH3980-like"/>
    <property type="match status" value="1"/>
</dbReference>
<keyword evidence="1" id="KW-1133">Transmembrane helix</keyword>
<keyword evidence="1" id="KW-0472">Membrane</keyword>